<evidence type="ECO:0000313" key="22">
    <source>
        <dbReference type="Proteomes" id="UP000252797"/>
    </source>
</evidence>
<evidence type="ECO:0000313" key="21">
    <source>
        <dbReference type="EMBL" id="RCA12129.1"/>
    </source>
</evidence>
<dbReference type="EC" id="2.7.1.211" evidence="11"/>
<keyword evidence="5" id="KW-0808">Transferase</keyword>
<evidence type="ECO:0000259" key="19">
    <source>
        <dbReference type="PROSITE" id="PS51098"/>
    </source>
</evidence>
<dbReference type="InterPro" id="IPR013013">
    <property type="entry name" value="PTS_EIIC_1"/>
</dbReference>
<evidence type="ECO:0000256" key="11">
    <source>
        <dbReference type="ARBA" id="ARBA00044053"/>
    </source>
</evidence>
<keyword evidence="9 17" id="KW-1133">Transmembrane helix</keyword>
<dbReference type="PROSITE" id="PS01035">
    <property type="entry name" value="PTS_EIIB_TYPE_1_CYS"/>
    <property type="match status" value="1"/>
</dbReference>
<evidence type="ECO:0000256" key="2">
    <source>
        <dbReference type="ARBA" id="ARBA00022448"/>
    </source>
</evidence>
<evidence type="ECO:0000256" key="7">
    <source>
        <dbReference type="ARBA" id="ARBA00022692"/>
    </source>
</evidence>
<dbReference type="GO" id="GO:0019866">
    <property type="term" value="C:organelle inner membrane"/>
    <property type="evidence" value="ECO:0007669"/>
    <property type="project" value="InterPro"/>
</dbReference>
<dbReference type="Proteomes" id="UP000252797">
    <property type="component" value="Unassembled WGS sequence"/>
</dbReference>
<comment type="subcellular location">
    <subcellularLocation>
        <location evidence="1">Cell membrane</location>
        <topology evidence="1">Multi-pass membrane protein</topology>
    </subcellularLocation>
</comment>
<dbReference type="InterPro" id="IPR050429">
    <property type="entry name" value="PTS_Glucose_EIICBA"/>
</dbReference>
<dbReference type="FunFam" id="2.70.70.10:FF:000001">
    <property type="entry name" value="PTS system glucose-specific IIA component"/>
    <property type="match status" value="1"/>
</dbReference>
<feature type="active site" description="Phosphocysteine intermediate; for EIIB activity" evidence="16">
    <location>
        <position position="431"/>
    </location>
</feature>
<evidence type="ECO:0000256" key="15">
    <source>
        <dbReference type="ARBA" id="ARBA00081008"/>
    </source>
</evidence>
<keyword evidence="2" id="KW-0813">Transport</keyword>
<evidence type="ECO:0000259" key="20">
    <source>
        <dbReference type="PROSITE" id="PS51103"/>
    </source>
</evidence>
<evidence type="ECO:0000256" key="4">
    <source>
        <dbReference type="ARBA" id="ARBA00022597"/>
    </source>
</evidence>
<feature type="transmembrane region" description="Helical" evidence="17">
    <location>
        <begin position="44"/>
        <end position="67"/>
    </location>
</feature>
<feature type="transmembrane region" description="Helical" evidence="17">
    <location>
        <begin position="314"/>
        <end position="347"/>
    </location>
</feature>
<dbReference type="InterPro" id="IPR001127">
    <property type="entry name" value="PTS_EIIA_1_perm"/>
</dbReference>
<organism evidence="21 22">
    <name type="scientific">Enterococcus durans</name>
    <dbReference type="NCBI Taxonomy" id="53345"/>
    <lineage>
        <taxon>Bacteria</taxon>
        <taxon>Bacillati</taxon>
        <taxon>Bacillota</taxon>
        <taxon>Bacilli</taxon>
        <taxon>Lactobacillales</taxon>
        <taxon>Enterococcaceae</taxon>
        <taxon>Enterococcus</taxon>
    </lineage>
</organism>
<evidence type="ECO:0000256" key="5">
    <source>
        <dbReference type="ARBA" id="ARBA00022679"/>
    </source>
</evidence>
<dbReference type="PANTHER" id="PTHR30009">
    <property type="entry name" value="CYTOCHROME C-TYPE SYNTHESIS PROTEIN AND PTS TRANSMEMBRANE COMPONENT"/>
    <property type="match status" value="1"/>
</dbReference>
<dbReference type="AlphaFoldDB" id="A0A367CHQ0"/>
<dbReference type="PROSITE" id="PS51098">
    <property type="entry name" value="PTS_EIIB_TYPE_1"/>
    <property type="match status" value="1"/>
</dbReference>
<evidence type="ECO:0000256" key="14">
    <source>
        <dbReference type="ARBA" id="ARBA00074554"/>
    </source>
</evidence>
<evidence type="ECO:0000256" key="1">
    <source>
        <dbReference type="ARBA" id="ARBA00004651"/>
    </source>
</evidence>
<dbReference type="FunFam" id="3.30.1360.60:FF:000001">
    <property type="entry name" value="PTS system glucose-specific IIBC component PtsG"/>
    <property type="match status" value="1"/>
</dbReference>
<evidence type="ECO:0000256" key="8">
    <source>
        <dbReference type="ARBA" id="ARBA00022777"/>
    </source>
</evidence>
<feature type="transmembrane region" description="Helical" evidence="17">
    <location>
        <begin position="153"/>
        <end position="173"/>
    </location>
</feature>
<keyword evidence="4" id="KW-0762">Sugar transport</keyword>
<feature type="transmembrane region" description="Helical" evidence="17">
    <location>
        <begin position="359"/>
        <end position="380"/>
    </location>
</feature>
<dbReference type="Pfam" id="PF00358">
    <property type="entry name" value="PTS_EIIA_1"/>
    <property type="match status" value="1"/>
</dbReference>
<dbReference type="GO" id="GO:0090563">
    <property type="term" value="F:protein-phosphocysteine-sugar phosphotransferase activity"/>
    <property type="evidence" value="ECO:0007669"/>
    <property type="project" value="TreeGrafter"/>
</dbReference>
<dbReference type="NCBIfam" id="TIGR00826">
    <property type="entry name" value="EIIB_glc"/>
    <property type="match status" value="1"/>
</dbReference>
<dbReference type="Pfam" id="PF00367">
    <property type="entry name" value="PTS_EIIB"/>
    <property type="match status" value="1"/>
</dbReference>
<feature type="transmembrane region" description="Helical" evidence="17">
    <location>
        <begin position="213"/>
        <end position="233"/>
    </location>
</feature>
<evidence type="ECO:0000256" key="9">
    <source>
        <dbReference type="ARBA" id="ARBA00022989"/>
    </source>
</evidence>
<dbReference type="GO" id="GO:0016301">
    <property type="term" value="F:kinase activity"/>
    <property type="evidence" value="ECO:0007669"/>
    <property type="project" value="UniProtKB-KW"/>
</dbReference>
<comment type="caution">
    <text evidence="21">The sequence shown here is derived from an EMBL/GenBank/DDBJ whole genome shotgun (WGS) entry which is preliminary data.</text>
</comment>
<keyword evidence="10 17" id="KW-0472">Membrane</keyword>
<protein>
    <recommendedName>
        <fullName evidence="14">PTS system sucrose-specific EIIBCA component</fullName>
        <ecNumber evidence="11">2.7.1.211</ecNumber>
    </recommendedName>
    <alternativeName>
        <fullName evidence="15">EIIBCA-Scr</fullName>
    </alternativeName>
</protein>
<dbReference type="InterPro" id="IPR010974">
    <property type="entry name" value="PTS_IIBC_nag"/>
</dbReference>
<dbReference type="GO" id="GO:0008982">
    <property type="term" value="F:protein-N(PI)-phosphohistidine-sugar phosphotransferase activity"/>
    <property type="evidence" value="ECO:0007669"/>
    <property type="project" value="InterPro"/>
</dbReference>
<dbReference type="PROSITE" id="PS51103">
    <property type="entry name" value="PTS_EIIC_TYPE_1"/>
    <property type="match status" value="1"/>
</dbReference>
<evidence type="ECO:0000256" key="16">
    <source>
        <dbReference type="PROSITE-ProRule" id="PRU00421"/>
    </source>
</evidence>
<feature type="transmembrane region" description="Helical" evidence="17">
    <location>
        <begin position="179"/>
        <end position="201"/>
    </location>
</feature>
<dbReference type="PANTHER" id="PTHR30009:SF4">
    <property type="entry name" value="PTS SYSTEM N-ACETYLGLUCOSAMINE-SPECIFIC EIICBA COMPONENT"/>
    <property type="match status" value="1"/>
</dbReference>
<accession>A0A367CHQ0</accession>
<keyword evidence="8" id="KW-0418">Kinase</keyword>
<dbReference type="GO" id="GO:0009401">
    <property type="term" value="P:phosphoenolpyruvate-dependent sugar phosphotransferase system"/>
    <property type="evidence" value="ECO:0007669"/>
    <property type="project" value="UniProtKB-KW"/>
</dbReference>
<feature type="transmembrane region" description="Helical" evidence="17">
    <location>
        <begin position="283"/>
        <end position="302"/>
    </location>
</feature>
<evidence type="ECO:0000256" key="6">
    <source>
        <dbReference type="ARBA" id="ARBA00022683"/>
    </source>
</evidence>
<dbReference type="InterPro" id="IPR011055">
    <property type="entry name" value="Dup_hybrid_motif"/>
</dbReference>
<comment type="catalytic activity">
    <reaction evidence="13">
        <text>N(pros)-phospho-L-histidyl-[protein](out) + sucrose = sucrose 6(G)-phosphate(in) + L-histidyl-[protein]</text>
        <dbReference type="Rhea" id="RHEA:49236"/>
        <dbReference type="Rhea" id="RHEA-COMP:9745"/>
        <dbReference type="Rhea" id="RHEA-COMP:9746"/>
        <dbReference type="ChEBI" id="CHEBI:17992"/>
        <dbReference type="ChEBI" id="CHEBI:29979"/>
        <dbReference type="ChEBI" id="CHEBI:64837"/>
        <dbReference type="ChEBI" id="CHEBI:91002"/>
        <dbReference type="EC" id="2.7.1.211"/>
    </reaction>
</comment>
<evidence type="ECO:0000256" key="10">
    <source>
        <dbReference type="ARBA" id="ARBA00023136"/>
    </source>
</evidence>
<feature type="domain" description="PTS EIIA type-1" evidence="18">
    <location>
        <begin position="533"/>
        <end position="637"/>
    </location>
</feature>
<feature type="domain" description="PTS EIIC type-1" evidence="20">
    <location>
        <begin position="1"/>
        <end position="392"/>
    </location>
</feature>
<dbReference type="InterPro" id="IPR001996">
    <property type="entry name" value="PTS_IIB_1"/>
</dbReference>
<dbReference type="NCBIfam" id="TIGR01998">
    <property type="entry name" value="PTS-II-BC-nag"/>
    <property type="match status" value="1"/>
</dbReference>
<dbReference type="CDD" id="cd00212">
    <property type="entry name" value="PTS_IIB_glc"/>
    <property type="match status" value="1"/>
</dbReference>
<keyword evidence="7 17" id="KW-0812">Transmembrane</keyword>
<dbReference type="NCBIfam" id="TIGR00830">
    <property type="entry name" value="PTBA"/>
    <property type="match status" value="1"/>
</dbReference>
<feature type="transmembrane region" description="Helical" evidence="17">
    <location>
        <begin position="12"/>
        <end position="32"/>
    </location>
</feature>
<dbReference type="GO" id="GO:0005886">
    <property type="term" value="C:plasma membrane"/>
    <property type="evidence" value="ECO:0007669"/>
    <property type="project" value="UniProtKB-SubCell"/>
</dbReference>
<dbReference type="PROSITE" id="PS51093">
    <property type="entry name" value="PTS_EIIA_TYPE_1"/>
    <property type="match status" value="1"/>
</dbReference>
<dbReference type="EMBL" id="LEPB01000001">
    <property type="protein sequence ID" value="RCA12129.1"/>
    <property type="molecule type" value="Genomic_DNA"/>
</dbReference>
<evidence type="ECO:0000256" key="13">
    <source>
        <dbReference type="ARBA" id="ARBA00048931"/>
    </source>
</evidence>
<dbReference type="SUPFAM" id="SSF51261">
    <property type="entry name" value="Duplicated hybrid motif"/>
    <property type="match status" value="1"/>
</dbReference>
<dbReference type="PROSITE" id="PS00371">
    <property type="entry name" value="PTS_EIIA_TYPE_1_HIS"/>
    <property type="match status" value="1"/>
</dbReference>
<dbReference type="SUPFAM" id="SSF55604">
    <property type="entry name" value="Glucose permease domain IIB"/>
    <property type="match status" value="1"/>
</dbReference>
<feature type="transmembrane region" description="Helical" evidence="17">
    <location>
        <begin position="253"/>
        <end position="271"/>
    </location>
</feature>
<dbReference type="Gene3D" id="2.70.70.10">
    <property type="entry name" value="Glucose Permease (Domain IIA)"/>
    <property type="match status" value="1"/>
</dbReference>
<dbReference type="GO" id="GO:0015764">
    <property type="term" value="P:N-acetylglucosamine transport"/>
    <property type="evidence" value="ECO:0007669"/>
    <property type="project" value="TreeGrafter"/>
</dbReference>
<name>A0A367CHQ0_9ENTE</name>
<dbReference type="Pfam" id="PF02378">
    <property type="entry name" value="PTS_EIIC"/>
    <property type="match status" value="1"/>
</dbReference>
<dbReference type="GO" id="GO:0015572">
    <property type="term" value="F:N-acetylglucosamine transmembrane transporter activity"/>
    <property type="evidence" value="ECO:0007669"/>
    <property type="project" value="InterPro"/>
</dbReference>
<feature type="transmembrane region" description="Helical" evidence="17">
    <location>
        <begin position="74"/>
        <end position="91"/>
    </location>
</feature>
<dbReference type="InterPro" id="IPR018113">
    <property type="entry name" value="PTrfase_EIIB_Cys"/>
</dbReference>
<feature type="domain" description="PTS EIIB type-1" evidence="19">
    <location>
        <begin position="409"/>
        <end position="491"/>
    </location>
</feature>
<evidence type="ECO:0000256" key="3">
    <source>
        <dbReference type="ARBA" id="ARBA00022475"/>
    </source>
</evidence>
<feature type="transmembrane region" description="Helical" evidence="17">
    <location>
        <begin position="111"/>
        <end position="133"/>
    </location>
</feature>
<dbReference type="RefSeq" id="WP_113845184.1">
    <property type="nucleotide sequence ID" value="NZ_LEPB01000001.1"/>
</dbReference>
<dbReference type="Gene3D" id="3.30.1360.60">
    <property type="entry name" value="Glucose permease domain IIB"/>
    <property type="match status" value="1"/>
</dbReference>
<evidence type="ECO:0000256" key="12">
    <source>
        <dbReference type="ARBA" id="ARBA00045139"/>
    </source>
</evidence>
<comment type="function">
    <text evidence="12">The phosphoenolpyruvate-dependent sugar phosphotransferase system (sugar PTS), a major carbohydrate active transport system, catalyzes the phosphorylation of incoming sugar substrates concomitantly with their translocation across the cell membrane. This system is involved in sucrose transport.</text>
</comment>
<proteinExistence type="predicted"/>
<gene>
    <name evidence="21" type="ORF">EA71_00333</name>
</gene>
<reference evidence="21 22" key="1">
    <citation type="submission" date="2015-06" db="EMBL/GenBank/DDBJ databases">
        <title>The Genome Sequence of Enterococcus durans 4EA1.</title>
        <authorList>
            <consortium name="The Broad Institute Genomics Platform"/>
            <consortium name="The Broad Institute Genome Sequencing Center for Infectious Disease"/>
            <person name="Earl A.M."/>
            <person name="Van Tyne D."/>
            <person name="Lebreton F."/>
            <person name="Saavedra J.T."/>
            <person name="Gilmore M.S."/>
            <person name="Manson Mcguire A."/>
            <person name="Clock S."/>
            <person name="Crupain M."/>
            <person name="Rangan U."/>
            <person name="Young S."/>
            <person name="Abouelleil A."/>
            <person name="Cao P."/>
            <person name="Chapman S.B."/>
            <person name="Griggs A."/>
            <person name="Priest M."/>
            <person name="Shea T."/>
            <person name="Wortman J."/>
            <person name="Nusbaum C."/>
            <person name="Birren B."/>
        </authorList>
    </citation>
    <scope>NUCLEOTIDE SEQUENCE [LARGE SCALE GENOMIC DNA]</scope>
    <source>
        <strain evidence="21 22">4EA1</strain>
    </source>
</reference>
<evidence type="ECO:0000256" key="17">
    <source>
        <dbReference type="SAM" id="Phobius"/>
    </source>
</evidence>
<dbReference type="InterPro" id="IPR036878">
    <property type="entry name" value="Glu_permease_IIB"/>
</dbReference>
<keyword evidence="3" id="KW-1003">Cell membrane</keyword>
<sequence>MKAYMQRMGRSLMLPVAVLPAASLLVGIANWIVGMGVSNAGTTFLMNAGLAILNHLALLFAVGLALGMSKDKDGSAALAGLVAYLVPQTVLASESVQGLLGLEKLSDVNPAFSTMDNNVFIGIIAGLTAAAMYNRFSQVKLPMALSFFSGKRLVPIMSALAMLVISAILLFIWPSVYDVLVAFGKGISRLGFVGAGLYGFFNRLLIPTGLHHALNSVFWFGVAGINDIGNFLAGQQALDSGQAIVGQTGMYQAGFFPVMMFGLPAGALAIYQCARPEKKKQTASLMLAAAFASFFTGVTEPLEFSFMFVAWPLYVLHAVFTGISLAVSAFFHWTAGFAFSAGFVDYFLSLKNPVANQPLMLLVQGAVFAVIYYFGFRFAIQKFNLMTPGREETAGEETPDIATGDDKFAVLATQIYQALGGKENVRVIDNCTTRLRLQVQDTDKVDQEKIKQTGVPGVKVIDKTNIQVVVGTQVQFVADEMSRLQQGGTNTGESVAKPMIVEEKEEKTTLPEEQLAVYAPSKGELIPISEVADPVFSEKMMGDGFAVLPEANEVFAPISGTILNVFPTKHAIGIQTDNGLEVLLHMGINTVDLKGEPFTLYVEEGQRIARGQLIAVVDLEMLEKAGKKSDMIVVFTNGAAVKELAIRSNALVQANEVVGQIKG</sequence>
<dbReference type="InterPro" id="IPR003352">
    <property type="entry name" value="PTS_EIIC"/>
</dbReference>
<evidence type="ECO:0000259" key="18">
    <source>
        <dbReference type="PROSITE" id="PS51093"/>
    </source>
</evidence>
<keyword evidence="6" id="KW-0598">Phosphotransferase system</keyword>
<dbReference type="STRING" id="53345.LIU_00080"/>